<organism evidence="2 3">
    <name type="scientific">Laodelphax striatellus</name>
    <name type="common">Small brown planthopper</name>
    <name type="synonym">Delphax striatella</name>
    <dbReference type="NCBI Taxonomy" id="195883"/>
    <lineage>
        <taxon>Eukaryota</taxon>
        <taxon>Metazoa</taxon>
        <taxon>Ecdysozoa</taxon>
        <taxon>Arthropoda</taxon>
        <taxon>Hexapoda</taxon>
        <taxon>Insecta</taxon>
        <taxon>Pterygota</taxon>
        <taxon>Neoptera</taxon>
        <taxon>Paraneoptera</taxon>
        <taxon>Hemiptera</taxon>
        <taxon>Auchenorrhyncha</taxon>
        <taxon>Fulgoroidea</taxon>
        <taxon>Delphacidae</taxon>
        <taxon>Criomorphinae</taxon>
        <taxon>Laodelphax</taxon>
    </lineage>
</organism>
<feature type="signal peptide" evidence="1">
    <location>
        <begin position="1"/>
        <end position="19"/>
    </location>
</feature>
<dbReference type="InterPro" id="IPR001680">
    <property type="entry name" value="WD40_rpt"/>
</dbReference>
<dbReference type="InterPro" id="IPR004083">
    <property type="entry name" value="Raptor"/>
</dbReference>
<dbReference type="PANTHER" id="PTHR12848:SF16">
    <property type="entry name" value="REGULATORY-ASSOCIATED PROTEIN OF MTOR"/>
    <property type="match status" value="1"/>
</dbReference>
<dbReference type="SMART" id="SM00320">
    <property type="entry name" value="WD40"/>
    <property type="match status" value="5"/>
</dbReference>
<feature type="chain" id="PRO_5019764411" description="WD repeat-containing protein 55 homolog" evidence="1">
    <location>
        <begin position="20"/>
        <end position="799"/>
    </location>
</feature>
<evidence type="ECO:0008006" key="4">
    <source>
        <dbReference type="Google" id="ProtNLM"/>
    </source>
</evidence>
<dbReference type="FunCoup" id="A0A482WK00">
    <property type="interactions" value="1320"/>
</dbReference>
<dbReference type="GO" id="GO:0009267">
    <property type="term" value="P:cellular response to starvation"/>
    <property type="evidence" value="ECO:0007669"/>
    <property type="project" value="TreeGrafter"/>
</dbReference>
<reference evidence="2 3" key="1">
    <citation type="journal article" date="2017" name="Gigascience">
        <title>Genome sequence of the small brown planthopper, Laodelphax striatellus.</title>
        <authorList>
            <person name="Zhu J."/>
            <person name="Jiang F."/>
            <person name="Wang X."/>
            <person name="Yang P."/>
            <person name="Bao Y."/>
            <person name="Zhao W."/>
            <person name="Wang W."/>
            <person name="Lu H."/>
            <person name="Wang Q."/>
            <person name="Cui N."/>
            <person name="Li J."/>
            <person name="Chen X."/>
            <person name="Luo L."/>
            <person name="Yu J."/>
            <person name="Kang L."/>
            <person name="Cui F."/>
        </authorList>
    </citation>
    <scope>NUCLEOTIDE SEQUENCE [LARGE SCALE GENOMIC DNA]</scope>
    <source>
        <strain evidence="2">Lst14</strain>
    </source>
</reference>
<dbReference type="Gene3D" id="2.130.10.10">
    <property type="entry name" value="YVTN repeat-like/Quinoprotein amine dehydrogenase"/>
    <property type="match status" value="1"/>
</dbReference>
<dbReference type="GO" id="GO:0030674">
    <property type="term" value="F:protein-macromolecule adaptor activity"/>
    <property type="evidence" value="ECO:0007669"/>
    <property type="project" value="TreeGrafter"/>
</dbReference>
<sequence>MNTQVAVLLLVSSCLLTSAEDGKEEGNDDKKKRQTMMSPAGMMMMEQLHNSLAEYRNEIPIVEQPPELNSQQMSMMKQALGMMSKQQAMMSMSSKEQAMMSTVAKNMAMLQQAKDMAMMQEMAKYQSYQPSKDYSSMLYSKDMMSSSMGYAKDYMHYSMMDSYPKQRDYLSMMGYGKHYHHNDYSMMDNMMDHAKHHDYYMKHHDYGMGYSMRPMASYGYPSDFEHYMKPHHEYGGMEFPYFKHHGEFGTPVTHTHVHTHSKGSLVSMCLEQLGDAHWPLRQWLALCLGRLWAQYDKARWCGVRDTAHEKLYVRAAAVYALGTFISAETKERSEHANNIDQSVAMMLINTVSNDMSPLVRKVDVTASPVSGRGLVRNPSRDRLRVASLIGGDTVDGERLKRVQSSSSISSLNHSMISVGPFGGGGGSPGGGSWREAAAAAGGGVAAKVWAALVALDADPSPGVAQLARTVVDYIRDQISEDRAEEGRRAEGGGGRGLVSTQFVEWSCKNFAKPAAGQGDAATVDVESPEYYEREWSAWDYQSNTRVCSWRVAGGGGRPRVTALDFVNAHDTHLVAAGSDDGAVRLWGGVGAASQGPHLVTAWLALPANGEGAVASGAGAAKHQFAIGSQDAGGRQLLAAGYGDGSVRLFDRRLPPNEACVKTYREHSSWVVDVDLRTDNSGMPRLLSGCVAGDVRSFDTRHNSSELMHKTVHRMTAMATHRSADIFACVSANQLINIVDRNCSSAADRVTVIKYHEWFMTARFGPVSCLAFHPLRALLAAGSVDSTLVVYAPAADPRLR</sequence>
<dbReference type="EMBL" id="QKKF02033231">
    <property type="protein sequence ID" value="RZF33857.1"/>
    <property type="molecule type" value="Genomic_DNA"/>
</dbReference>
<proteinExistence type="predicted"/>
<dbReference type="PANTHER" id="PTHR12848">
    <property type="entry name" value="REGULATORY-ASSOCIATED PROTEIN OF MTOR"/>
    <property type="match status" value="1"/>
</dbReference>
<dbReference type="GO" id="GO:0010506">
    <property type="term" value="P:regulation of autophagy"/>
    <property type="evidence" value="ECO:0007669"/>
    <property type="project" value="TreeGrafter"/>
</dbReference>
<dbReference type="OrthoDB" id="10262360at2759"/>
<evidence type="ECO:0000313" key="3">
    <source>
        <dbReference type="Proteomes" id="UP000291343"/>
    </source>
</evidence>
<dbReference type="AlphaFoldDB" id="A0A482WK00"/>
<dbReference type="InterPro" id="IPR036322">
    <property type="entry name" value="WD40_repeat_dom_sf"/>
</dbReference>
<dbReference type="GO" id="GO:0030307">
    <property type="term" value="P:positive regulation of cell growth"/>
    <property type="evidence" value="ECO:0007669"/>
    <property type="project" value="TreeGrafter"/>
</dbReference>
<keyword evidence="3" id="KW-1185">Reference proteome</keyword>
<accession>A0A482WK00</accession>
<dbReference type="GO" id="GO:0005737">
    <property type="term" value="C:cytoplasm"/>
    <property type="evidence" value="ECO:0007669"/>
    <property type="project" value="TreeGrafter"/>
</dbReference>
<keyword evidence="1" id="KW-0732">Signal</keyword>
<dbReference type="InterPro" id="IPR016024">
    <property type="entry name" value="ARM-type_fold"/>
</dbReference>
<dbReference type="GO" id="GO:0071230">
    <property type="term" value="P:cellular response to amino acid stimulus"/>
    <property type="evidence" value="ECO:0007669"/>
    <property type="project" value="TreeGrafter"/>
</dbReference>
<dbReference type="SUPFAM" id="SSF50978">
    <property type="entry name" value="WD40 repeat-like"/>
    <property type="match status" value="1"/>
</dbReference>
<dbReference type="SUPFAM" id="SSF48371">
    <property type="entry name" value="ARM repeat"/>
    <property type="match status" value="1"/>
</dbReference>
<dbReference type="SMR" id="A0A482WK00"/>
<evidence type="ECO:0000313" key="2">
    <source>
        <dbReference type="EMBL" id="RZF33857.1"/>
    </source>
</evidence>
<evidence type="ECO:0000256" key="1">
    <source>
        <dbReference type="SAM" id="SignalP"/>
    </source>
</evidence>
<dbReference type="GO" id="GO:0038202">
    <property type="term" value="P:TORC1 signaling"/>
    <property type="evidence" value="ECO:0007669"/>
    <property type="project" value="TreeGrafter"/>
</dbReference>
<dbReference type="Pfam" id="PF00400">
    <property type="entry name" value="WD40"/>
    <property type="match status" value="2"/>
</dbReference>
<gene>
    <name evidence="2" type="ORF">LSTR_LSTR008980</name>
</gene>
<protein>
    <recommendedName>
        <fullName evidence="4">WD repeat-containing protein 55 homolog</fullName>
    </recommendedName>
</protein>
<dbReference type="STRING" id="195883.A0A482WK00"/>
<dbReference type="Proteomes" id="UP000291343">
    <property type="component" value="Unassembled WGS sequence"/>
</dbReference>
<dbReference type="InterPro" id="IPR015943">
    <property type="entry name" value="WD40/YVTN_repeat-like_dom_sf"/>
</dbReference>
<comment type="caution">
    <text evidence="2">The sequence shown here is derived from an EMBL/GenBank/DDBJ whole genome shotgun (WGS) entry which is preliminary data.</text>
</comment>
<dbReference type="InParanoid" id="A0A482WK00"/>
<name>A0A482WK00_LAOST</name>
<dbReference type="GO" id="GO:0031931">
    <property type="term" value="C:TORC1 complex"/>
    <property type="evidence" value="ECO:0007669"/>
    <property type="project" value="InterPro"/>
</dbReference>